<dbReference type="Pfam" id="PF06114">
    <property type="entry name" value="Peptidase_M78"/>
    <property type="match status" value="1"/>
</dbReference>
<dbReference type="Proteomes" id="UP001209076">
    <property type="component" value="Unassembled WGS sequence"/>
</dbReference>
<dbReference type="EMBL" id="JAOEGN010000001">
    <property type="protein sequence ID" value="MCU0104178.1"/>
    <property type="molecule type" value="Genomic_DNA"/>
</dbReference>
<feature type="domain" description="HTH cro/C1-type" evidence="2">
    <location>
        <begin position="11"/>
        <end position="65"/>
    </location>
</feature>
<dbReference type="Gene3D" id="1.10.10.2910">
    <property type="match status" value="1"/>
</dbReference>
<dbReference type="PANTHER" id="PTHR43236:SF1">
    <property type="entry name" value="BLL7220 PROTEIN"/>
    <property type="match status" value="1"/>
</dbReference>
<dbReference type="SUPFAM" id="SSF47413">
    <property type="entry name" value="lambda repressor-like DNA-binding domains"/>
    <property type="match status" value="1"/>
</dbReference>
<evidence type="ECO:0000313" key="4">
    <source>
        <dbReference type="Proteomes" id="UP001209076"/>
    </source>
</evidence>
<comment type="caution">
    <text evidence="3">The sequence shown here is derived from an EMBL/GenBank/DDBJ whole genome shotgun (WGS) entry which is preliminary data.</text>
</comment>
<dbReference type="InterPro" id="IPR010359">
    <property type="entry name" value="IrrE_HExxH"/>
</dbReference>
<proteinExistence type="inferred from homology"/>
<dbReference type="Gene3D" id="1.10.260.40">
    <property type="entry name" value="lambda repressor-like DNA-binding domains"/>
    <property type="match status" value="1"/>
</dbReference>
<dbReference type="CDD" id="cd00093">
    <property type="entry name" value="HTH_XRE"/>
    <property type="match status" value="1"/>
</dbReference>
<dbReference type="Pfam" id="PF01381">
    <property type="entry name" value="HTH_3"/>
    <property type="match status" value="1"/>
</dbReference>
<evidence type="ECO:0000313" key="3">
    <source>
        <dbReference type="EMBL" id="MCU0104178.1"/>
    </source>
</evidence>
<dbReference type="InterPro" id="IPR010982">
    <property type="entry name" value="Lambda_DNA-bd_dom_sf"/>
</dbReference>
<dbReference type="PROSITE" id="PS50943">
    <property type="entry name" value="HTH_CROC1"/>
    <property type="match status" value="1"/>
</dbReference>
<evidence type="ECO:0000256" key="1">
    <source>
        <dbReference type="ARBA" id="ARBA00007227"/>
    </source>
</evidence>
<accession>A0ABT2PTW1</accession>
<name>A0ABT2PTW1_9MOLU</name>
<dbReference type="PANTHER" id="PTHR43236">
    <property type="entry name" value="ANTITOXIN HIGA1"/>
    <property type="match status" value="1"/>
</dbReference>
<dbReference type="SMART" id="SM00530">
    <property type="entry name" value="HTH_XRE"/>
    <property type="match status" value="1"/>
</dbReference>
<keyword evidence="4" id="KW-1185">Reference proteome</keyword>
<dbReference type="RefSeq" id="WP_262095392.1">
    <property type="nucleotide sequence ID" value="NZ_JAOEGN010000001.1"/>
</dbReference>
<reference evidence="4" key="1">
    <citation type="submission" date="2023-07" db="EMBL/GenBank/DDBJ databases">
        <title>Novel Mycoplasma species identified in domestic and wild animals.</title>
        <authorList>
            <person name="Volokhov D.V."/>
            <person name="Furtak V.A."/>
            <person name="Zagorodnyaya T.A."/>
        </authorList>
    </citation>
    <scope>NUCLEOTIDE SEQUENCE [LARGE SCALE GENOMIC DNA]</scope>
    <source>
        <strain evidence="4">92-19</strain>
    </source>
</reference>
<evidence type="ECO:0000259" key="2">
    <source>
        <dbReference type="PROSITE" id="PS50943"/>
    </source>
</evidence>
<organism evidence="3 4">
    <name type="scientific">Paracholeplasma vituli</name>
    <dbReference type="NCBI Taxonomy" id="69473"/>
    <lineage>
        <taxon>Bacteria</taxon>
        <taxon>Bacillati</taxon>
        <taxon>Mycoplasmatota</taxon>
        <taxon>Mollicutes</taxon>
        <taxon>Acholeplasmatales</taxon>
        <taxon>Acholeplasmataceae</taxon>
        <taxon>Paracholeplasma</taxon>
    </lineage>
</organism>
<gene>
    <name evidence="3" type="ORF">N7603_00690</name>
</gene>
<protein>
    <submittedName>
        <fullName evidence="3">XRE family transcriptional regulator</fullName>
    </submittedName>
</protein>
<comment type="similarity">
    <text evidence="1">Belongs to the short-chain fatty acyl-CoA assimilation regulator (ScfR) family.</text>
</comment>
<dbReference type="InterPro" id="IPR001387">
    <property type="entry name" value="Cro/C1-type_HTH"/>
</dbReference>
<sequence>MNISLVIGQNIKKLMEKDNISLRQLSESIGITHPTLSNYVEGKQAIDSEKLMAIAQYFRKPFEFFFKEDNHALNFMFRADKPNKDIQDIDIEHLTNSIFSYLDIIGNVGYQYIPQKYQMNLTEDKKTLFSMIEKIAYDQRRIANIENVIPDNYFDVIQNIGIHVIVKDFKNDAYFGASSYTSDLGSYILINNADQISEERKIFSLIHEYAHLLFHSNQYSNRQHNAFYTSGKSDLNEQIANKFAGYFLMPKNLVDSFIQSRDQVDLFEMKKYFKVSIQTIYVMLYEYGFISKDVYGKFWKSITSNGFRHAEPFPLEKIDIQEKNIKLVNKIKELYLTEEISANKISEVLGLDTLDTRKLLKEWRDVDERYLSLK</sequence>
<dbReference type="InterPro" id="IPR052345">
    <property type="entry name" value="Rad_response_metalloprotease"/>
</dbReference>